<evidence type="ECO:0000313" key="1">
    <source>
        <dbReference type="EMBL" id="XCH00540.1"/>
    </source>
</evidence>
<dbReference type="Gene3D" id="3.40.1350.10">
    <property type="match status" value="1"/>
</dbReference>
<dbReference type="EMBL" id="PP848496">
    <property type="protein sequence ID" value="XCH00540.1"/>
    <property type="molecule type" value="Genomic_DNA"/>
</dbReference>
<proteinExistence type="predicted"/>
<protein>
    <submittedName>
        <fullName evidence="1">VRR-NUC domain-containing protein</fullName>
    </submittedName>
</protein>
<accession>A0AAU8EI35</accession>
<dbReference type="GO" id="GO:0003676">
    <property type="term" value="F:nucleic acid binding"/>
    <property type="evidence" value="ECO:0007669"/>
    <property type="project" value="InterPro"/>
</dbReference>
<organism evidence="1">
    <name type="scientific">Enterococcus phage vB_EfaS_SZ1</name>
    <dbReference type="NCBI Taxonomy" id="3161157"/>
    <lineage>
        <taxon>Viruses</taxon>
        <taxon>Duplodnaviria</taxon>
        <taxon>Heunggongvirae</taxon>
        <taxon>Uroviricota</taxon>
        <taxon>Caudoviricetes</taxon>
        <taxon>Efquatrovirus</taxon>
    </lineage>
</organism>
<name>A0AAU8EI35_9CAUD</name>
<dbReference type="InterPro" id="IPR011856">
    <property type="entry name" value="tRNA_endonuc-like_dom_sf"/>
</dbReference>
<reference evidence="1" key="1">
    <citation type="submission" date="2024-05" db="EMBL/GenBank/DDBJ databases">
        <authorList>
            <person name="Gomaa S.E."/>
            <person name="Yahya G."/>
            <person name="Elsayed E.M."/>
            <person name="Yehia F.A.-Z.A."/>
        </authorList>
    </citation>
    <scope>NUCLEOTIDE SEQUENCE</scope>
</reference>
<sequence>MGKESKFSREVVDYLKGKGALVNVNTATIYDRVGRADVEACYLGYYIALELKTGSYQPDPLQIRYLQQVRCAGGYGLLLRDTLDDLEELLNYLDNTECAVYYGADDIYFNYQQPDLPDIKDDRVEVLYD</sequence>